<evidence type="ECO:0000259" key="3">
    <source>
        <dbReference type="Pfam" id="PF02018"/>
    </source>
</evidence>
<dbReference type="Proteomes" id="UP001595840">
    <property type="component" value="Unassembled WGS sequence"/>
</dbReference>
<sequence>MRNKKIAMIFTALWLALLALMAQAQSLSNASFEQQWQGWQYANGAALSDKARTGDHSIKIAQKGAVVSRVVEVQPDTRYRVTAYVLGAGTLGAKADGQMYFDQPKRKTKGWTKLSVTFETGGAKQAVLFATYAGSEGRFDDFSFEAVADENTELAPTIVAKSDGGTGLSPDLPPSRNFDLLGWYLSTPRDDDGNGVGDIYYEVELAQGFEDDLYFFTRWDGGMTFRAPNKGGRTSANTKFTRSELREMLRRGDKSIKTKATGGPNKNNWVFSSTSARTQRLAGGVDGRMEATLAVNYVTVTGEPYQVGRVIIGQIHASENEPIRLYYRKLPNNTRGSIYMAHEPAPGHGEEVLIDIIGSRADDAADPENGIALDEKFTYVIDAKGHQLTVDIVVDGKVRAHQAFDMSQSGYDSSEDYMYFKAGVYNQNNTGDSNDFVQATFYKLETSHGEVK</sequence>
<evidence type="ECO:0000256" key="2">
    <source>
        <dbReference type="SAM" id="SignalP"/>
    </source>
</evidence>
<evidence type="ECO:0000259" key="4">
    <source>
        <dbReference type="Pfam" id="PF08787"/>
    </source>
</evidence>
<dbReference type="InterPro" id="IPR013320">
    <property type="entry name" value="ConA-like_dom_sf"/>
</dbReference>
<gene>
    <name evidence="5" type="ORF">ACFOX3_08850</name>
</gene>
<feature type="domain" description="Alginate lyase 2" evidence="4">
    <location>
        <begin position="178"/>
        <end position="448"/>
    </location>
</feature>
<dbReference type="InterPro" id="IPR008979">
    <property type="entry name" value="Galactose-bd-like_sf"/>
</dbReference>
<dbReference type="EMBL" id="JBHSCX010000006">
    <property type="protein sequence ID" value="MFC4362409.1"/>
    <property type="molecule type" value="Genomic_DNA"/>
</dbReference>
<dbReference type="Pfam" id="PF08787">
    <property type="entry name" value="Alginate_lyase2"/>
    <property type="match status" value="1"/>
</dbReference>
<keyword evidence="5" id="KW-0456">Lyase</keyword>
<dbReference type="Gene3D" id="2.60.120.200">
    <property type="match status" value="1"/>
</dbReference>
<dbReference type="Gene3D" id="2.60.120.260">
    <property type="entry name" value="Galactose-binding domain-like"/>
    <property type="match status" value="1"/>
</dbReference>
<proteinExistence type="predicted"/>
<accession>A0ABV8V5U8</accession>
<dbReference type="GO" id="GO:0016829">
    <property type="term" value="F:lyase activity"/>
    <property type="evidence" value="ECO:0007669"/>
    <property type="project" value="UniProtKB-KW"/>
</dbReference>
<keyword evidence="2" id="KW-0732">Signal</keyword>
<dbReference type="Pfam" id="PF02018">
    <property type="entry name" value="CBM_4_9"/>
    <property type="match status" value="1"/>
</dbReference>
<dbReference type="InterPro" id="IPR003305">
    <property type="entry name" value="CenC_carb-bd"/>
</dbReference>
<dbReference type="RefSeq" id="WP_290260552.1">
    <property type="nucleotide sequence ID" value="NZ_JAUFQG010000004.1"/>
</dbReference>
<dbReference type="InterPro" id="IPR014895">
    <property type="entry name" value="Alginate_lyase_2"/>
</dbReference>
<keyword evidence="6" id="KW-1185">Reference proteome</keyword>
<feature type="domain" description="CBM-cenC" evidence="3">
    <location>
        <begin position="26"/>
        <end position="133"/>
    </location>
</feature>
<feature type="chain" id="PRO_5046398962" evidence="2">
    <location>
        <begin position="25"/>
        <end position="452"/>
    </location>
</feature>
<protein>
    <submittedName>
        <fullName evidence="5">Polysaccharide lyase family 7 protein</fullName>
    </submittedName>
</protein>
<dbReference type="SUPFAM" id="SSF49785">
    <property type="entry name" value="Galactose-binding domain-like"/>
    <property type="match status" value="1"/>
</dbReference>
<evidence type="ECO:0000313" key="6">
    <source>
        <dbReference type="Proteomes" id="UP001595840"/>
    </source>
</evidence>
<keyword evidence="1" id="KW-0378">Hydrolase</keyword>
<evidence type="ECO:0000256" key="1">
    <source>
        <dbReference type="ARBA" id="ARBA00022801"/>
    </source>
</evidence>
<organism evidence="5 6">
    <name type="scientific">Simiduia curdlanivorans</name>
    <dbReference type="NCBI Taxonomy" id="1492769"/>
    <lineage>
        <taxon>Bacteria</taxon>
        <taxon>Pseudomonadati</taxon>
        <taxon>Pseudomonadota</taxon>
        <taxon>Gammaproteobacteria</taxon>
        <taxon>Cellvibrionales</taxon>
        <taxon>Cellvibrionaceae</taxon>
        <taxon>Simiduia</taxon>
    </lineage>
</organism>
<evidence type="ECO:0000313" key="5">
    <source>
        <dbReference type="EMBL" id="MFC4362409.1"/>
    </source>
</evidence>
<comment type="caution">
    <text evidence="5">The sequence shown here is derived from an EMBL/GenBank/DDBJ whole genome shotgun (WGS) entry which is preliminary data.</text>
</comment>
<dbReference type="SUPFAM" id="SSF49899">
    <property type="entry name" value="Concanavalin A-like lectins/glucanases"/>
    <property type="match status" value="1"/>
</dbReference>
<feature type="signal peptide" evidence="2">
    <location>
        <begin position="1"/>
        <end position="24"/>
    </location>
</feature>
<reference evidence="6" key="1">
    <citation type="journal article" date="2019" name="Int. J. Syst. Evol. Microbiol.">
        <title>The Global Catalogue of Microorganisms (GCM) 10K type strain sequencing project: providing services to taxonomists for standard genome sequencing and annotation.</title>
        <authorList>
            <consortium name="The Broad Institute Genomics Platform"/>
            <consortium name="The Broad Institute Genome Sequencing Center for Infectious Disease"/>
            <person name="Wu L."/>
            <person name="Ma J."/>
        </authorList>
    </citation>
    <scope>NUCLEOTIDE SEQUENCE [LARGE SCALE GENOMIC DNA]</scope>
    <source>
        <strain evidence="6">CECT 8570</strain>
    </source>
</reference>
<name>A0ABV8V5U8_9GAMM</name>